<evidence type="ECO:0000313" key="2">
    <source>
        <dbReference type="EMBL" id="ABL00803.1"/>
    </source>
</evidence>
<dbReference type="STRING" id="338966.Ppro_3209"/>
<dbReference type="CDD" id="cd06260">
    <property type="entry name" value="DUF820-like"/>
    <property type="match status" value="1"/>
</dbReference>
<dbReference type="InterPro" id="IPR012296">
    <property type="entry name" value="Nuclease_put_TT1808"/>
</dbReference>
<reference evidence="2 3" key="1">
    <citation type="submission" date="2006-10" db="EMBL/GenBank/DDBJ databases">
        <title>Complete sequence of chromosome of Pelobacter propionicus DSM 2379.</title>
        <authorList>
            <consortium name="US DOE Joint Genome Institute"/>
            <person name="Copeland A."/>
            <person name="Lucas S."/>
            <person name="Lapidus A."/>
            <person name="Barry K."/>
            <person name="Detter J.C."/>
            <person name="Glavina del Rio T."/>
            <person name="Hammon N."/>
            <person name="Israni S."/>
            <person name="Dalin E."/>
            <person name="Tice H."/>
            <person name="Pitluck S."/>
            <person name="Saunders E."/>
            <person name="Brettin T."/>
            <person name="Bruce D."/>
            <person name="Han C."/>
            <person name="Tapia R."/>
            <person name="Schmutz J."/>
            <person name="Larimer F."/>
            <person name="Land M."/>
            <person name="Hauser L."/>
            <person name="Kyrpides N."/>
            <person name="Kim E."/>
            <person name="Lovley D."/>
            <person name="Richardson P."/>
        </authorList>
    </citation>
    <scope>NUCLEOTIDE SEQUENCE [LARGE SCALE GENOMIC DNA]</scope>
    <source>
        <strain evidence="3">DSM 2379 / NBRC 103807 / OttBd1</strain>
    </source>
</reference>
<dbReference type="PANTHER" id="PTHR36558:SF1">
    <property type="entry name" value="RESTRICTION ENDONUCLEASE DOMAIN-CONTAINING PROTEIN-RELATED"/>
    <property type="match status" value="1"/>
</dbReference>
<dbReference type="eggNOG" id="COG4636">
    <property type="taxonomic scope" value="Bacteria"/>
</dbReference>
<dbReference type="SUPFAM" id="SSF52980">
    <property type="entry name" value="Restriction endonuclease-like"/>
    <property type="match status" value="1"/>
</dbReference>
<sequence>MTLPAEEKTQRFSWNEYKQWPEEERWQLIDGQAFRMSAAPNIRHQRVTGNLYAVIREKLKGRSCISFIAPTDVVFDDYNIVQPDVLVVCDNNRITDANIQGAPDLVMEVLSPSSTFMDRKLKLELYERFGVPEYLLVDPMGDLVERYRLVEGRYGRADVFPWHGELPLVSLPGVQLNLCEIFERDLAELNVVREGPKGYS</sequence>
<feature type="domain" description="Putative restriction endonuclease" evidence="1">
    <location>
        <begin position="14"/>
        <end position="178"/>
    </location>
</feature>
<dbReference type="Gene3D" id="3.90.1570.10">
    <property type="entry name" value="tt1808, chain A"/>
    <property type="match status" value="1"/>
</dbReference>
<dbReference type="HOGENOM" id="CLU_076312_0_2_7"/>
<accession>A1ATY2</accession>
<evidence type="ECO:0000259" key="1">
    <source>
        <dbReference type="Pfam" id="PF05685"/>
    </source>
</evidence>
<dbReference type="RefSeq" id="WP_011737021.1">
    <property type="nucleotide sequence ID" value="NC_008609.1"/>
</dbReference>
<proteinExistence type="predicted"/>
<organism evidence="2 3">
    <name type="scientific">Pelobacter propionicus (strain DSM 2379 / NBRC 103807 / OttBd1)</name>
    <dbReference type="NCBI Taxonomy" id="338966"/>
    <lineage>
        <taxon>Bacteria</taxon>
        <taxon>Pseudomonadati</taxon>
        <taxon>Thermodesulfobacteriota</taxon>
        <taxon>Desulfuromonadia</taxon>
        <taxon>Desulfuromonadales</taxon>
        <taxon>Desulfuromonadaceae</taxon>
        <taxon>Pelobacter</taxon>
    </lineage>
</organism>
<dbReference type="InterPro" id="IPR008538">
    <property type="entry name" value="Uma2"/>
</dbReference>
<protein>
    <recommendedName>
        <fullName evidence="1">Putative restriction endonuclease domain-containing protein</fullName>
    </recommendedName>
</protein>
<dbReference type="KEGG" id="ppd:Ppro_3209"/>
<dbReference type="Proteomes" id="UP000006732">
    <property type="component" value="Chromosome"/>
</dbReference>
<dbReference type="OrthoDB" id="9804532at2"/>
<evidence type="ECO:0000313" key="3">
    <source>
        <dbReference type="Proteomes" id="UP000006732"/>
    </source>
</evidence>
<dbReference type="EMBL" id="CP000482">
    <property type="protein sequence ID" value="ABL00803.1"/>
    <property type="molecule type" value="Genomic_DNA"/>
</dbReference>
<dbReference type="AlphaFoldDB" id="A1ATY2"/>
<gene>
    <name evidence="2" type="ordered locus">Ppro_3209</name>
</gene>
<dbReference type="PANTHER" id="PTHR36558">
    <property type="entry name" value="GLR1098 PROTEIN"/>
    <property type="match status" value="1"/>
</dbReference>
<dbReference type="InterPro" id="IPR011335">
    <property type="entry name" value="Restrct_endonuc-II-like"/>
</dbReference>
<keyword evidence="3" id="KW-1185">Reference proteome</keyword>
<name>A1ATY2_PELPD</name>
<dbReference type="Pfam" id="PF05685">
    <property type="entry name" value="Uma2"/>
    <property type="match status" value="1"/>
</dbReference>